<keyword evidence="3" id="KW-1185">Reference proteome</keyword>
<protein>
    <recommendedName>
        <fullName evidence="4">Right-handed parallel beta-helix repeat-containing protein</fullName>
    </recommendedName>
</protein>
<evidence type="ECO:0000313" key="3">
    <source>
        <dbReference type="Proteomes" id="UP000294739"/>
    </source>
</evidence>
<evidence type="ECO:0000313" key="2">
    <source>
        <dbReference type="EMBL" id="TDE02790.1"/>
    </source>
</evidence>
<dbReference type="SUPFAM" id="SSF51126">
    <property type="entry name" value="Pectin lyase-like"/>
    <property type="match status" value="1"/>
</dbReference>
<dbReference type="InterPro" id="IPR006311">
    <property type="entry name" value="TAT_signal"/>
</dbReference>
<dbReference type="EMBL" id="SMKZ01000034">
    <property type="protein sequence ID" value="TDE02790.1"/>
    <property type="molecule type" value="Genomic_DNA"/>
</dbReference>
<dbReference type="AlphaFoldDB" id="A0A4R5CTP8"/>
<name>A0A4R5CTP8_9ACTN</name>
<sequence>MTGITRRQALGVLRAAGTLAGATAMTGLVSASGVASVSGGARTELTWKPPPLVDPEVIEVGTTADSQPGELDVTRDFVIKLPPTVRTGKLVIHGGRNVVLVGGHIRLPPVSGRDTSASAILVTRNVGVVHIEGVLIEGGLIDTTVSGQGDGIAIQSRASIVQVQNCRIVDLVGSGPDTHSDVIQPWGGVKQLRIDRLTGSSNYQGFFVPQDLAPIGHIKIKRTNLIAGPEWFAGAGGGYMLWMGRDPKYTMSDFYIQPRSGRLLGNSVWPDHNHAELPVSVVDGVATWPAMTNVKGSVRLGPPPGGDFCPAGVAGVGYAR</sequence>
<feature type="chain" id="PRO_5039224979" description="Right-handed parallel beta-helix repeat-containing protein" evidence="1">
    <location>
        <begin position="25"/>
        <end position="320"/>
    </location>
</feature>
<proteinExistence type="predicted"/>
<reference evidence="2 3" key="1">
    <citation type="submission" date="2019-03" db="EMBL/GenBank/DDBJ databases">
        <title>Draft genome sequences of novel Actinobacteria.</title>
        <authorList>
            <person name="Sahin N."/>
            <person name="Ay H."/>
            <person name="Saygin H."/>
        </authorList>
    </citation>
    <scope>NUCLEOTIDE SEQUENCE [LARGE SCALE GENOMIC DNA]</scope>
    <source>
        <strain evidence="2 3">5K138</strain>
    </source>
</reference>
<accession>A0A4R5CTP8</accession>
<dbReference type="OrthoDB" id="4830643at2"/>
<dbReference type="InterPro" id="IPR011050">
    <property type="entry name" value="Pectin_lyase_fold/virulence"/>
</dbReference>
<dbReference type="PROSITE" id="PS51318">
    <property type="entry name" value="TAT"/>
    <property type="match status" value="1"/>
</dbReference>
<dbReference type="InParanoid" id="A0A4R5CTP8"/>
<gene>
    <name evidence="2" type="ORF">E1269_21060</name>
</gene>
<evidence type="ECO:0008006" key="4">
    <source>
        <dbReference type="Google" id="ProtNLM"/>
    </source>
</evidence>
<comment type="caution">
    <text evidence="2">The sequence shown here is derived from an EMBL/GenBank/DDBJ whole genome shotgun (WGS) entry which is preliminary data.</text>
</comment>
<keyword evidence="1" id="KW-0732">Signal</keyword>
<organism evidence="2 3">
    <name type="scientific">Jiangella asiatica</name>
    <dbReference type="NCBI Taxonomy" id="2530372"/>
    <lineage>
        <taxon>Bacteria</taxon>
        <taxon>Bacillati</taxon>
        <taxon>Actinomycetota</taxon>
        <taxon>Actinomycetes</taxon>
        <taxon>Jiangellales</taxon>
        <taxon>Jiangellaceae</taxon>
        <taxon>Jiangella</taxon>
    </lineage>
</organism>
<evidence type="ECO:0000256" key="1">
    <source>
        <dbReference type="SAM" id="SignalP"/>
    </source>
</evidence>
<dbReference type="Proteomes" id="UP000294739">
    <property type="component" value="Unassembled WGS sequence"/>
</dbReference>
<feature type="signal peptide" evidence="1">
    <location>
        <begin position="1"/>
        <end position="24"/>
    </location>
</feature>
<dbReference type="RefSeq" id="WP_131898188.1">
    <property type="nucleotide sequence ID" value="NZ_SMKZ01000034.1"/>
</dbReference>